<dbReference type="RefSeq" id="YP_009056449.1">
    <property type="nucleotide sequence ID" value="NC_024792.1"/>
</dbReference>
<dbReference type="EMBL" id="KM051843">
    <property type="protein sequence ID" value="AII28081.1"/>
    <property type="molecule type" value="Genomic_DNA"/>
</dbReference>
<organism evidence="1 2">
    <name type="scientific">Bacillus phage Bobb</name>
    <dbReference type="NCBI Taxonomy" id="1527469"/>
    <lineage>
        <taxon>Viruses</taxon>
        <taxon>Duplodnaviria</taxon>
        <taxon>Heunggongvirae</taxon>
        <taxon>Uroviricota</taxon>
        <taxon>Caudoviricetes</taxon>
        <taxon>Herelleviridae</taxon>
        <taxon>Bastillevirinae</taxon>
        <taxon>Agatevirus</taxon>
        <taxon>Agatevirus bobb</taxon>
    </lineage>
</organism>
<evidence type="ECO:0000313" key="2">
    <source>
        <dbReference type="Proteomes" id="UP000028664"/>
    </source>
</evidence>
<name>A0A076G7I9_9CAUD</name>
<reference evidence="1 2" key="1">
    <citation type="submission" date="2014-06" db="EMBL/GenBank/DDBJ databases">
        <title>Bioinformatic genomic analysis of Bacillus phage Bobb.</title>
        <authorList>
            <person name="Lewis H.M.N."/>
            <person name="Temple L."/>
            <person name="Barth R.N."/>
            <person name="Bowles K.M."/>
            <person name="Churchin D.I."/>
            <person name="Scott-Croshaw C."/>
            <person name="Glasgow G.H."/>
            <person name="Gloe M.W."/>
            <person name="McGough T.M."/>
            <person name="Nutbrown S.A."/>
            <person name="Romulus S.R."/>
            <person name="Sanders K.A.M."/>
            <person name="Diachok C.R."/>
            <person name="Serigano J.P."/>
            <person name="Shin D."/>
            <person name="Suresh M.H."/>
            <person name="Conner A.R.N."/>
            <person name="Korba R.M."/>
            <person name="Livermore R.J."/>
            <person name="Rohlf M.B."/>
            <person name="Utterback S.D."/>
            <person name="Wilson V.E."/>
        </authorList>
    </citation>
    <scope>NUCLEOTIDE SEQUENCE [LARGE SCALE GENOMIC DNA]</scope>
</reference>
<dbReference type="GeneID" id="20283467"/>
<protein>
    <recommendedName>
        <fullName evidence="3">Tail assembly chaperone</fullName>
    </recommendedName>
</protein>
<sequence>MSENLDNNLEKTAEERDVEKQFEQKKVIDRVIRGVNDVFEKDYDFKEFDRTIKIKLRVPNAVDAGKIHSRTAAYLNGMNNYASEYFITVFDTLSALRIVGIDVPKELAKDEDIYNFDPLYIIGKDYQAWLNSFRS</sequence>
<proteinExistence type="predicted"/>
<evidence type="ECO:0008006" key="3">
    <source>
        <dbReference type="Google" id="ProtNLM"/>
    </source>
</evidence>
<accession>A0A076G7I9</accession>
<dbReference type="KEGG" id="vg:20283467"/>
<dbReference type="Proteomes" id="UP000028664">
    <property type="component" value="Segment"/>
</dbReference>
<evidence type="ECO:0000313" key="1">
    <source>
        <dbReference type="EMBL" id="AII28081.1"/>
    </source>
</evidence>
<keyword evidence="2" id="KW-1185">Reference proteome</keyword>
<dbReference type="OrthoDB" id="11715at10239"/>